<evidence type="ECO:0000259" key="4">
    <source>
        <dbReference type="PROSITE" id="PS50013"/>
    </source>
</evidence>
<organism evidence="5 6">
    <name type="scientific">Austrofundulus limnaeus</name>
    <name type="common">Annual killifish</name>
    <dbReference type="NCBI Taxonomy" id="52670"/>
    <lineage>
        <taxon>Eukaryota</taxon>
        <taxon>Metazoa</taxon>
        <taxon>Chordata</taxon>
        <taxon>Craniata</taxon>
        <taxon>Vertebrata</taxon>
        <taxon>Euteleostomi</taxon>
        <taxon>Actinopterygii</taxon>
        <taxon>Neopterygii</taxon>
        <taxon>Teleostei</taxon>
        <taxon>Neoteleostei</taxon>
        <taxon>Acanthomorphata</taxon>
        <taxon>Ovalentaria</taxon>
        <taxon>Atherinomorphae</taxon>
        <taxon>Cyprinodontiformes</taxon>
        <taxon>Rivulidae</taxon>
        <taxon>Austrofundulus</taxon>
    </lineage>
</organism>
<dbReference type="SMART" id="SM00298">
    <property type="entry name" value="CHROMO"/>
    <property type="match status" value="1"/>
</dbReference>
<dbReference type="SUPFAM" id="SSF54160">
    <property type="entry name" value="Chromo domain-like"/>
    <property type="match status" value="1"/>
</dbReference>
<dbReference type="KEGG" id="alim:106534190"/>
<keyword evidence="3" id="KW-1133">Transmembrane helix</keyword>
<accession>A0A2I4D1T8</accession>
<reference evidence="6" key="1">
    <citation type="submission" date="2025-08" db="UniProtKB">
        <authorList>
            <consortium name="RefSeq"/>
        </authorList>
    </citation>
    <scope>IDENTIFICATION</scope>
</reference>
<dbReference type="PROSITE" id="PS50013">
    <property type="entry name" value="CHROMO_2"/>
    <property type="match status" value="1"/>
</dbReference>
<evidence type="ECO:0000256" key="3">
    <source>
        <dbReference type="SAM" id="Phobius"/>
    </source>
</evidence>
<dbReference type="OrthoDB" id="1430630at2759"/>
<evidence type="ECO:0000256" key="1">
    <source>
        <dbReference type="ARBA" id="ARBA00004123"/>
    </source>
</evidence>
<dbReference type="InParanoid" id="A0A2I4D1T8"/>
<keyword evidence="3" id="KW-0812">Transmembrane</keyword>
<comment type="subcellular location">
    <subcellularLocation>
        <location evidence="1">Nucleus</location>
    </subcellularLocation>
</comment>
<feature type="domain" description="Chromo" evidence="4">
    <location>
        <begin position="142"/>
        <end position="200"/>
    </location>
</feature>
<dbReference type="InterPro" id="IPR000953">
    <property type="entry name" value="Chromo/chromo_shadow_dom"/>
</dbReference>
<gene>
    <name evidence="6" type="primary">LOC106534190</name>
</gene>
<keyword evidence="5" id="KW-1185">Reference proteome</keyword>
<dbReference type="Gene3D" id="2.40.50.40">
    <property type="match status" value="1"/>
</dbReference>
<proteinExistence type="predicted"/>
<feature type="compositionally biased region" description="Basic and acidic residues" evidence="2">
    <location>
        <begin position="23"/>
        <end position="38"/>
    </location>
</feature>
<dbReference type="InterPro" id="IPR016197">
    <property type="entry name" value="Chromo-like_dom_sf"/>
</dbReference>
<dbReference type="GeneID" id="106534190"/>
<evidence type="ECO:0000313" key="6">
    <source>
        <dbReference type="RefSeq" id="XP_013886215.1"/>
    </source>
</evidence>
<dbReference type="Proteomes" id="UP000192220">
    <property type="component" value="Unplaced"/>
</dbReference>
<name>A0A2I4D1T8_AUSLI</name>
<evidence type="ECO:0000256" key="2">
    <source>
        <dbReference type="SAM" id="MobiDB-lite"/>
    </source>
</evidence>
<dbReference type="AlphaFoldDB" id="A0A2I4D1T8"/>
<dbReference type="Pfam" id="PF00385">
    <property type="entry name" value="Chromo"/>
    <property type="match status" value="1"/>
</dbReference>
<protein>
    <submittedName>
        <fullName evidence="6">Uncharacterized protein LOC106534190</fullName>
    </submittedName>
</protein>
<sequence>MDSSHRCSVFRTVKPRCHLHTKPPSDAREYGEKPERNYSRPPLSPPEQPIDEGSRLHTTKKVRVSGFQLKGVKCRKPAPRFVGPFPIAKVVNPVAVKLKLPRSMRVHPTIHVSRVKPVLQSRFEHPSRPFPPTQLIDGGPAYTVRRILKSRHWGSGIQYLIDWECYGPEERSWVPARHVLDKELIKQFHKDHPDQPSFCQRSVRSWTLSGGLCYVLQPQSSSAPVPPPLTLSQQLHPLSNQLIVLTCSILYLAQSLSTVPCQIVICLVSDFPAFLSHASFLPCLASLTLFLLFGLMIS</sequence>
<evidence type="ECO:0000313" key="5">
    <source>
        <dbReference type="Proteomes" id="UP000192220"/>
    </source>
</evidence>
<dbReference type="InterPro" id="IPR056924">
    <property type="entry name" value="SH3_Tf2-1"/>
</dbReference>
<dbReference type="InterPro" id="IPR023780">
    <property type="entry name" value="Chromo_domain"/>
</dbReference>
<feature type="non-terminal residue" evidence="6">
    <location>
        <position position="298"/>
    </location>
</feature>
<feature type="transmembrane region" description="Helical" evidence="3">
    <location>
        <begin position="277"/>
        <end position="297"/>
    </location>
</feature>
<dbReference type="GO" id="GO:0005634">
    <property type="term" value="C:nucleus"/>
    <property type="evidence" value="ECO:0007669"/>
    <property type="project" value="UniProtKB-SubCell"/>
</dbReference>
<keyword evidence="3" id="KW-0472">Membrane</keyword>
<dbReference type="RefSeq" id="XP_013886215.1">
    <property type="nucleotide sequence ID" value="XM_014030761.1"/>
</dbReference>
<feature type="region of interest" description="Disordered" evidence="2">
    <location>
        <begin position="17"/>
        <end position="58"/>
    </location>
</feature>
<dbReference type="Pfam" id="PF24626">
    <property type="entry name" value="SH3_Tf2-1"/>
    <property type="match status" value="1"/>
</dbReference>